<comment type="caution">
    <text evidence="3">The sequence shown here is derived from an EMBL/GenBank/DDBJ whole genome shotgun (WGS) entry which is preliminary data.</text>
</comment>
<reference evidence="3" key="1">
    <citation type="submission" date="2022-12" db="EMBL/GenBank/DDBJ databases">
        <authorList>
            <person name="Webb A."/>
        </authorList>
    </citation>
    <scope>NUCLEOTIDE SEQUENCE</scope>
    <source>
        <strain evidence="3">Hp1</strain>
    </source>
</reference>
<feature type="compositionally biased region" description="Polar residues" evidence="1">
    <location>
        <begin position="32"/>
        <end position="46"/>
    </location>
</feature>
<feature type="signal peptide" evidence="2">
    <location>
        <begin position="1"/>
        <end position="19"/>
    </location>
</feature>
<dbReference type="AlphaFoldDB" id="A0AAV0TLC6"/>
<feature type="region of interest" description="Disordered" evidence="1">
    <location>
        <begin position="32"/>
        <end position="52"/>
    </location>
</feature>
<dbReference type="EMBL" id="CANTFL010000528">
    <property type="protein sequence ID" value="CAI5723894.1"/>
    <property type="molecule type" value="Genomic_DNA"/>
</dbReference>
<feature type="chain" id="PRO_5043942453" description="RxLR effector candidate protein" evidence="2">
    <location>
        <begin position="20"/>
        <end position="283"/>
    </location>
</feature>
<gene>
    <name evidence="3" type="ORF">HBR001_LOCUS3227</name>
</gene>
<evidence type="ECO:0008006" key="5">
    <source>
        <dbReference type="Google" id="ProtNLM"/>
    </source>
</evidence>
<evidence type="ECO:0000313" key="4">
    <source>
        <dbReference type="Proteomes" id="UP001162031"/>
    </source>
</evidence>
<proteinExistence type="predicted"/>
<organism evidence="3 4">
    <name type="scientific">Hyaloperonospora brassicae</name>
    <name type="common">Brassica downy mildew</name>
    <name type="synonym">Peronospora brassicae</name>
    <dbReference type="NCBI Taxonomy" id="162125"/>
    <lineage>
        <taxon>Eukaryota</taxon>
        <taxon>Sar</taxon>
        <taxon>Stramenopiles</taxon>
        <taxon>Oomycota</taxon>
        <taxon>Peronosporomycetes</taxon>
        <taxon>Peronosporales</taxon>
        <taxon>Peronosporaceae</taxon>
        <taxon>Hyaloperonospora</taxon>
    </lineage>
</organism>
<keyword evidence="4" id="KW-1185">Reference proteome</keyword>
<protein>
    <recommendedName>
        <fullName evidence="5">RxLR effector candidate protein</fullName>
    </recommendedName>
</protein>
<name>A0AAV0TLC6_HYABA</name>
<evidence type="ECO:0000313" key="3">
    <source>
        <dbReference type="EMBL" id="CAI5723894.1"/>
    </source>
</evidence>
<keyword evidence="2" id="KW-0732">Signal</keyword>
<evidence type="ECO:0000256" key="2">
    <source>
        <dbReference type="SAM" id="SignalP"/>
    </source>
</evidence>
<dbReference type="Proteomes" id="UP001162031">
    <property type="component" value="Unassembled WGS sequence"/>
</dbReference>
<evidence type="ECO:0000256" key="1">
    <source>
        <dbReference type="SAM" id="MobiDB-lite"/>
    </source>
</evidence>
<accession>A0AAV0TLC6</accession>
<sequence length="283" mass="32723">MRNFPDLLLVIAFTLRVLSSQFQMSMAATVNASAPTSDNHQSNKAKSSLRVADPAADEDRSLLTSAVSWLDKNMWLAVGKTDDEVKELLGLKGLTGTELVTASGFKIFEGFQHARKEIELKKWLSEHKTAHIVWMLLKPKKMPLDEFMRSDDYGRYLRYARMEDDAIYQRFWKSEEDVVVDPDELPVELNARVDMWAESKRPWIFVKRRLGIKDSIFINTILSHPKFEYYLAWLERINSPTAATLKKAQYIRQQKLKSQSEQRQQGHAATPKGAKRLYERIPM</sequence>